<reference evidence="1" key="1">
    <citation type="submission" date="2014-11" db="EMBL/GenBank/DDBJ databases">
        <authorList>
            <person name="Amaro Gonzalez C."/>
        </authorList>
    </citation>
    <scope>NUCLEOTIDE SEQUENCE</scope>
</reference>
<dbReference type="AlphaFoldDB" id="A0A0E9RCK0"/>
<proteinExistence type="predicted"/>
<name>A0A0E9RCK0_ANGAN</name>
<protein>
    <submittedName>
        <fullName evidence="1">Uncharacterized protein</fullName>
    </submittedName>
</protein>
<dbReference type="EMBL" id="GBXM01082504">
    <property type="protein sequence ID" value="JAH26073.1"/>
    <property type="molecule type" value="Transcribed_RNA"/>
</dbReference>
<organism evidence="1">
    <name type="scientific">Anguilla anguilla</name>
    <name type="common">European freshwater eel</name>
    <name type="synonym">Muraena anguilla</name>
    <dbReference type="NCBI Taxonomy" id="7936"/>
    <lineage>
        <taxon>Eukaryota</taxon>
        <taxon>Metazoa</taxon>
        <taxon>Chordata</taxon>
        <taxon>Craniata</taxon>
        <taxon>Vertebrata</taxon>
        <taxon>Euteleostomi</taxon>
        <taxon>Actinopterygii</taxon>
        <taxon>Neopterygii</taxon>
        <taxon>Teleostei</taxon>
        <taxon>Anguilliformes</taxon>
        <taxon>Anguillidae</taxon>
        <taxon>Anguilla</taxon>
    </lineage>
</organism>
<sequence length="27" mass="3112">MLSLQGYHYTCTISAIMFGTKTFKKKI</sequence>
<evidence type="ECO:0000313" key="1">
    <source>
        <dbReference type="EMBL" id="JAH26073.1"/>
    </source>
</evidence>
<accession>A0A0E9RCK0</accession>
<reference evidence="1" key="2">
    <citation type="journal article" date="2015" name="Fish Shellfish Immunol.">
        <title>Early steps in the European eel (Anguilla anguilla)-Vibrio vulnificus interaction in the gills: Role of the RtxA13 toxin.</title>
        <authorList>
            <person name="Callol A."/>
            <person name="Pajuelo D."/>
            <person name="Ebbesson L."/>
            <person name="Teles M."/>
            <person name="MacKenzie S."/>
            <person name="Amaro C."/>
        </authorList>
    </citation>
    <scope>NUCLEOTIDE SEQUENCE</scope>
</reference>